<dbReference type="Proteomes" id="UP000050640">
    <property type="component" value="Unplaced"/>
</dbReference>
<sequence length="466" mass="52360">MMIPSSRSILPSQSRCYSTTSDFCPQQSFWPPIAPILPSNRSSVNTAIPFSSSCSTTSTTTDLLNLLHAVFLNNPITNNEPRSPSNGQHYWSALPAAYSNGTMFTSIASCSSTATVNNYQCNINLEDNSANNYNGNFNPSHPDFEIATDVIHTGGFFGSSGSMLSTSAQEMPFYIKRQHSSFASESGVPVGLGSLTSDLVDFACQYRWSTATQQHKCALQLCCCSSKQWSSYHYGGSNSSSLRNMNQKVECSLTRPRMPLVAPVRLSPRNEPLTLFFTDKYVFSNHYLCQQLCIDGMNFICTEQYYMYWKAKLFNDEDTAMAIMASRDPKQMKMLGSKVKNFSQPVWDRFSTQVMAIANQRKANIILLLIYVDLAEYEQNKDLRQALFRTMYTILVECNPRDQRWGIGLGMDEPDACDPQRWRGLNLLGRLLTRIRDRMAENAIYRNEVVEAQSIIHFEGLLGGTG</sequence>
<evidence type="ECO:0000313" key="2">
    <source>
        <dbReference type="Proteomes" id="UP000050640"/>
    </source>
</evidence>
<dbReference type="SUPFAM" id="SSF143990">
    <property type="entry name" value="YbiA-like"/>
    <property type="match status" value="1"/>
</dbReference>
<dbReference type="CDD" id="cd15457">
    <property type="entry name" value="NADAR"/>
    <property type="match status" value="1"/>
</dbReference>
<feature type="domain" description="NADAR" evidence="1">
    <location>
        <begin position="279"/>
        <end position="439"/>
    </location>
</feature>
<keyword evidence="2" id="KW-1185">Reference proteome</keyword>
<dbReference type="NCBIfam" id="TIGR02464">
    <property type="entry name" value="ribofla_fusion"/>
    <property type="match status" value="1"/>
</dbReference>
<dbReference type="Pfam" id="PF08719">
    <property type="entry name" value="NADAR"/>
    <property type="match status" value="1"/>
</dbReference>
<dbReference type="STRING" id="1147741.A0A0R3S2R4"/>
<dbReference type="InterPro" id="IPR012816">
    <property type="entry name" value="NADAR"/>
</dbReference>
<evidence type="ECO:0000259" key="1">
    <source>
        <dbReference type="Pfam" id="PF08719"/>
    </source>
</evidence>
<accession>A0A0R3S2R4</accession>
<name>A0A0R3S2R4_9BILA</name>
<evidence type="ECO:0000313" key="3">
    <source>
        <dbReference type="WBParaSite" id="EEL_0000901801-mRNA-1"/>
    </source>
</evidence>
<dbReference type="AlphaFoldDB" id="A0A0R3S2R4"/>
<reference evidence="3" key="1">
    <citation type="submission" date="2017-02" db="UniProtKB">
        <authorList>
            <consortium name="WormBaseParasite"/>
        </authorList>
    </citation>
    <scope>IDENTIFICATION</scope>
</reference>
<dbReference type="WBParaSite" id="EEL_0000901801-mRNA-1">
    <property type="protein sequence ID" value="EEL_0000901801-mRNA-1"/>
    <property type="gene ID" value="EEL_0000901801"/>
</dbReference>
<dbReference type="Gene3D" id="1.10.357.40">
    <property type="entry name" value="YbiA-like"/>
    <property type="match status" value="1"/>
</dbReference>
<protein>
    <submittedName>
        <fullName evidence="3">DUF1768 domain-containing protein</fullName>
    </submittedName>
</protein>
<organism evidence="2 3">
    <name type="scientific">Elaeophora elaphi</name>
    <dbReference type="NCBI Taxonomy" id="1147741"/>
    <lineage>
        <taxon>Eukaryota</taxon>
        <taxon>Metazoa</taxon>
        <taxon>Ecdysozoa</taxon>
        <taxon>Nematoda</taxon>
        <taxon>Chromadorea</taxon>
        <taxon>Rhabditida</taxon>
        <taxon>Spirurina</taxon>
        <taxon>Spiruromorpha</taxon>
        <taxon>Filarioidea</taxon>
        <taxon>Onchocercidae</taxon>
        <taxon>Elaeophora</taxon>
    </lineage>
</organism>
<dbReference type="InterPro" id="IPR037238">
    <property type="entry name" value="YbiA-like_sf"/>
</dbReference>
<proteinExistence type="predicted"/>